<dbReference type="HOGENOM" id="CLU_2134999_0_0_1"/>
<name>W9CTF7_SCLBF</name>
<evidence type="ECO:0000313" key="2">
    <source>
        <dbReference type="Proteomes" id="UP000019487"/>
    </source>
</evidence>
<evidence type="ECO:0000313" key="1">
    <source>
        <dbReference type="EMBL" id="ESZ97834.1"/>
    </source>
</evidence>
<proteinExistence type="predicted"/>
<keyword evidence="2" id="KW-1185">Reference proteome</keyword>
<organism evidence="1 2">
    <name type="scientific">Sclerotinia borealis (strain F-4128)</name>
    <dbReference type="NCBI Taxonomy" id="1432307"/>
    <lineage>
        <taxon>Eukaryota</taxon>
        <taxon>Fungi</taxon>
        <taxon>Dikarya</taxon>
        <taxon>Ascomycota</taxon>
        <taxon>Pezizomycotina</taxon>
        <taxon>Leotiomycetes</taxon>
        <taxon>Helotiales</taxon>
        <taxon>Sclerotiniaceae</taxon>
        <taxon>Sclerotinia</taxon>
    </lineage>
</organism>
<evidence type="ECO:0008006" key="3">
    <source>
        <dbReference type="Google" id="ProtNLM"/>
    </source>
</evidence>
<dbReference type="EMBL" id="AYSA01000066">
    <property type="protein sequence ID" value="ESZ97834.1"/>
    <property type="molecule type" value="Genomic_DNA"/>
</dbReference>
<sequence>MSANGWLLIEVEALCDILSSHLSQPEINGQFSKIDWDAVAKKYNSHFAGVLHKRGSPFEDMTKMLNKDVYACGRTAIAIRRHTVLLRNGLRAITGFAIAQDCRCRRPKGARNL</sequence>
<dbReference type="Proteomes" id="UP000019487">
    <property type="component" value="Unassembled WGS sequence"/>
</dbReference>
<dbReference type="AlphaFoldDB" id="W9CTF7"/>
<protein>
    <recommendedName>
        <fullName evidence="3">Myb/SANT-like domain-containing protein</fullName>
    </recommendedName>
</protein>
<accession>W9CTF7</accession>
<reference evidence="1 2" key="1">
    <citation type="journal article" date="2014" name="Genome Announc.">
        <title>Draft genome sequence of Sclerotinia borealis, a psychrophilic plant pathogenic fungus.</title>
        <authorList>
            <person name="Mardanov A.V."/>
            <person name="Beletsky A.V."/>
            <person name="Kadnikov V.V."/>
            <person name="Ignatov A.N."/>
            <person name="Ravin N.V."/>
        </authorList>
    </citation>
    <scope>NUCLEOTIDE SEQUENCE [LARGE SCALE GENOMIC DNA]</scope>
    <source>
        <strain evidence="2">F-4157</strain>
    </source>
</reference>
<gene>
    <name evidence="1" type="ORF">SBOR_1779</name>
</gene>
<comment type="caution">
    <text evidence="1">The sequence shown here is derived from an EMBL/GenBank/DDBJ whole genome shotgun (WGS) entry which is preliminary data.</text>
</comment>